<dbReference type="Gene3D" id="1.20.58.80">
    <property type="entry name" value="Phosphotransferase system, lactose/cellobiose-type IIA subunit"/>
    <property type="match status" value="1"/>
</dbReference>
<dbReference type="GO" id="GO:0006508">
    <property type="term" value="P:proteolysis"/>
    <property type="evidence" value="ECO:0007669"/>
    <property type="project" value="UniProtKB-KW"/>
</dbReference>
<feature type="domain" description="Rhodanese" evidence="9">
    <location>
        <begin position="541"/>
        <end position="675"/>
    </location>
</feature>
<keyword evidence="4" id="KW-0645">Protease</keyword>
<feature type="region of interest" description="Disordered" evidence="8">
    <location>
        <begin position="453"/>
        <end position="523"/>
    </location>
</feature>
<evidence type="ECO:0000259" key="9">
    <source>
        <dbReference type="PROSITE" id="PS50206"/>
    </source>
</evidence>
<feature type="compositionally biased region" description="Polar residues" evidence="8">
    <location>
        <begin position="173"/>
        <end position="192"/>
    </location>
</feature>
<evidence type="ECO:0000256" key="6">
    <source>
        <dbReference type="ARBA" id="ARBA00022801"/>
    </source>
</evidence>
<dbReference type="InterPro" id="IPR028889">
    <property type="entry name" value="USP"/>
</dbReference>
<dbReference type="SUPFAM" id="SSF52821">
    <property type="entry name" value="Rhodanese/Cell cycle control phosphatase"/>
    <property type="match status" value="1"/>
</dbReference>
<gene>
    <name evidence="11" type="ORF">BCR39DRAFT_512474</name>
</gene>
<dbReference type="CDD" id="cd02674">
    <property type="entry name" value="Peptidase_C19R"/>
    <property type="match status" value="1"/>
</dbReference>
<keyword evidence="6" id="KW-0378">Hydrolase</keyword>
<dbReference type="InterPro" id="IPR038765">
    <property type="entry name" value="Papain-like_cys_pep_sf"/>
</dbReference>
<dbReference type="Gene3D" id="3.90.70.10">
    <property type="entry name" value="Cysteine proteinases"/>
    <property type="match status" value="1"/>
</dbReference>
<dbReference type="PROSITE" id="PS00973">
    <property type="entry name" value="USP_2"/>
    <property type="match status" value="1"/>
</dbReference>
<feature type="compositionally biased region" description="Polar residues" evidence="8">
    <location>
        <begin position="289"/>
        <end position="303"/>
    </location>
</feature>
<evidence type="ECO:0000256" key="3">
    <source>
        <dbReference type="ARBA" id="ARBA00012759"/>
    </source>
</evidence>
<dbReference type="AlphaFoldDB" id="A0A1Y2BM64"/>
<dbReference type="EMBL" id="MCFC01000001">
    <property type="protein sequence ID" value="ORY35841.1"/>
    <property type="molecule type" value="Genomic_DNA"/>
</dbReference>
<dbReference type="GO" id="GO:0016579">
    <property type="term" value="P:protein deubiquitination"/>
    <property type="evidence" value="ECO:0007669"/>
    <property type="project" value="InterPro"/>
</dbReference>
<evidence type="ECO:0000256" key="7">
    <source>
        <dbReference type="ARBA" id="ARBA00022807"/>
    </source>
</evidence>
<dbReference type="GO" id="GO:0004843">
    <property type="term" value="F:cysteine-type deubiquitinase activity"/>
    <property type="evidence" value="ECO:0007669"/>
    <property type="project" value="UniProtKB-EC"/>
</dbReference>
<evidence type="ECO:0000313" key="11">
    <source>
        <dbReference type="EMBL" id="ORY35841.1"/>
    </source>
</evidence>
<feature type="region of interest" description="Disordered" evidence="8">
    <location>
        <begin position="754"/>
        <end position="823"/>
    </location>
</feature>
<evidence type="ECO:0000256" key="8">
    <source>
        <dbReference type="SAM" id="MobiDB-lite"/>
    </source>
</evidence>
<dbReference type="SUPFAM" id="SSF54001">
    <property type="entry name" value="Cysteine proteinases"/>
    <property type="match status" value="1"/>
</dbReference>
<feature type="compositionally biased region" description="Low complexity" evidence="8">
    <location>
        <begin position="787"/>
        <end position="806"/>
    </location>
</feature>
<comment type="similarity">
    <text evidence="2">Belongs to the peptidase C19 family.</text>
</comment>
<dbReference type="PANTHER" id="PTHR21646:SF95">
    <property type="entry name" value="UBIQUITIN CARBOXYL-TERMINAL HYDROLASE 4-RELATED"/>
    <property type="match status" value="1"/>
</dbReference>
<dbReference type="Gene3D" id="3.40.250.10">
    <property type="entry name" value="Rhodanese-like domain"/>
    <property type="match status" value="1"/>
</dbReference>
<organism evidence="11 12">
    <name type="scientific">Naematelia encephala</name>
    <dbReference type="NCBI Taxonomy" id="71784"/>
    <lineage>
        <taxon>Eukaryota</taxon>
        <taxon>Fungi</taxon>
        <taxon>Dikarya</taxon>
        <taxon>Basidiomycota</taxon>
        <taxon>Agaricomycotina</taxon>
        <taxon>Tremellomycetes</taxon>
        <taxon>Tremellales</taxon>
        <taxon>Naemateliaceae</taxon>
        <taxon>Naematelia</taxon>
    </lineage>
</organism>
<evidence type="ECO:0000256" key="4">
    <source>
        <dbReference type="ARBA" id="ARBA00022670"/>
    </source>
</evidence>
<dbReference type="InterPro" id="IPR001394">
    <property type="entry name" value="Peptidase_C19_UCH"/>
</dbReference>
<dbReference type="STRING" id="71784.A0A1Y2BM64"/>
<dbReference type="OrthoDB" id="292964at2759"/>
<feature type="compositionally biased region" description="Low complexity" evidence="8">
    <location>
        <begin position="499"/>
        <end position="515"/>
    </location>
</feature>
<keyword evidence="5" id="KW-0833">Ubl conjugation pathway</keyword>
<dbReference type="InParanoid" id="A0A1Y2BM64"/>
<dbReference type="EC" id="3.4.19.12" evidence="3"/>
<reference evidence="11 12" key="1">
    <citation type="submission" date="2016-07" db="EMBL/GenBank/DDBJ databases">
        <title>Pervasive Adenine N6-methylation of Active Genes in Fungi.</title>
        <authorList>
            <consortium name="DOE Joint Genome Institute"/>
            <person name="Mondo S.J."/>
            <person name="Dannebaum R.O."/>
            <person name="Kuo R.C."/>
            <person name="Labutti K."/>
            <person name="Haridas S."/>
            <person name="Kuo A."/>
            <person name="Salamov A."/>
            <person name="Ahrendt S.R."/>
            <person name="Lipzen A."/>
            <person name="Sullivan W."/>
            <person name="Andreopoulos W.B."/>
            <person name="Clum A."/>
            <person name="Lindquist E."/>
            <person name="Daum C."/>
            <person name="Ramamoorthy G.K."/>
            <person name="Gryganskyi A."/>
            <person name="Culley D."/>
            <person name="Magnuson J.K."/>
            <person name="James T.Y."/>
            <person name="O'Malley M.A."/>
            <person name="Stajich J.E."/>
            <person name="Spatafora J.W."/>
            <person name="Visel A."/>
            <person name="Grigoriev I.V."/>
        </authorList>
    </citation>
    <scope>NUCLEOTIDE SEQUENCE [LARGE SCALE GENOMIC DNA]</scope>
    <source>
        <strain evidence="11 12">68-887.2</strain>
    </source>
</reference>
<dbReference type="InterPro" id="IPR001763">
    <property type="entry name" value="Rhodanese-like_dom"/>
</dbReference>
<name>A0A1Y2BM64_9TREE</name>
<comment type="catalytic activity">
    <reaction evidence="1">
        <text>Thiol-dependent hydrolysis of ester, thioester, amide, peptide and isopeptide bonds formed by the C-terminal Gly of ubiquitin (a 76-residue protein attached to proteins as an intracellular targeting signal).</text>
        <dbReference type="EC" id="3.4.19.12"/>
    </reaction>
</comment>
<dbReference type="InterPro" id="IPR018200">
    <property type="entry name" value="USP_CS"/>
</dbReference>
<feature type="compositionally biased region" description="Low complexity" evidence="8">
    <location>
        <begin position="265"/>
        <end position="276"/>
    </location>
</feature>
<evidence type="ECO:0000256" key="5">
    <source>
        <dbReference type="ARBA" id="ARBA00022786"/>
    </source>
</evidence>
<evidence type="ECO:0000256" key="2">
    <source>
        <dbReference type="ARBA" id="ARBA00009085"/>
    </source>
</evidence>
<dbReference type="InterPro" id="IPR050185">
    <property type="entry name" value="Ub_carboxyl-term_hydrolase"/>
</dbReference>
<keyword evidence="12" id="KW-1185">Reference proteome</keyword>
<dbReference type="Pfam" id="PF00443">
    <property type="entry name" value="UCH"/>
    <property type="match status" value="1"/>
</dbReference>
<dbReference type="SMART" id="SM00450">
    <property type="entry name" value="RHOD"/>
    <property type="match status" value="1"/>
</dbReference>
<protein>
    <recommendedName>
        <fullName evidence="3">ubiquitinyl hydrolase 1</fullName>
        <ecNumber evidence="3">3.4.19.12</ecNumber>
    </recommendedName>
</protein>
<comment type="caution">
    <text evidence="11">The sequence shown here is derived from an EMBL/GenBank/DDBJ whole genome shotgun (WGS) entry which is preliminary data.</text>
</comment>
<evidence type="ECO:0000256" key="1">
    <source>
        <dbReference type="ARBA" id="ARBA00000707"/>
    </source>
</evidence>
<feature type="compositionally biased region" description="Basic and acidic residues" evidence="8">
    <location>
        <begin position="373"/>
        <end position="384"/>
    </location>
</feature>
<proteinExistence type="inferred from homology"/>
<keyword evidence="7" id="KW-0788">Thiol protease</keyword>
<feature type="region of interest" description="Disordered" evidence="8">
    <location>
        <begin position="692"/>
        <end position="738"/>
    </location>
</feature>
<dbReference type="PROSITE" id="PS50235">
    <property type="entry name" value="USP_3"/>
    <property type="match status" value="1"/>
</dbReference>
<evidence type="ECO:0000313" key="12">
    <source>
        <dbReference type="Proteomes" id="UP000193986"/>
    </source>
</evidence>
<feature type="domain" description="USP" evidence="10">
    <location>
        <begin position="913"/>
        <end position="1264"/>
    </location>
</feature>
<accession>A0A1Y2BM64</accession>
<dbReference type="InterPro" id="IPR036873">
    <property type="entry name" value="Rhodanese-like_dom_sf"/>
</dbReference>
<feature type="compositionally biased region" description="Polar residues" evidence="8">
    <location>
        <begin position="761"/>
        <end position="774"/>
    </location>
</feature>
<dbReference type="Proteomes" id="UP000193986">
    <property type="component" value="Unassembled WGS sequence"/>
</dbReference>
<feature type="compositionally biased region" description="Low complexity" evidence="8">
    <location>
        <begin position="132"/>
        <end position="150"/>
    </location>
</feature>
<dbReference type="PANTHER" id="PTHR21646">
    <property type="entry name" value="UBIQUITIN CARBOXYL-TERMINAL HYDROLASE"/>
    <property type="match status" value="1"/>
</dbReference>
<feature type="region of interest" description="Disordered" evidence="8">
    <location>
        <begin position="118"/>
        <end position="438"/>
    </location>
</feature>
<evidence type="ECO:0000259" key="10">
    <source>
        <dbReference type="PROSITE" id="PS50235"/>
    </source>
</evidence>
<dbReference type="PROSITE" id="PS50206">
    <property type="entry name" value="RHODANESE_3"/>
    <property type="match status" value="1"/>
</dbReference>
<sequence>MSRSLPNTPPLSTLSLSQLQAMANDMDALTDRAPRDWFERACYETDRAVIAERNRKKEDMFLAYTRAAQCYVNCRMHPSYAAEKKKDPQWGNRVKEFKETYEAFLAKAKEVKDALKAREVEKGSNSNGTPETPTSQRQRQRSGSSTPSGPDTMSGGSIADRMKALSGKGLDVGNTSKRFSKDFSTTSHTVSTKAKDTPAAPVAHEEPPSSSIHMTEEPTHPAHKKPTVPPKPEGITIHHHSATPPTHQITHEDRESPVRPIKTGSSTRSRASTSASEKMAKSSPPALSPHTSGNQTSAASPQLKTPHLPAPSPAPQPTSNATPSAGPSTRHPLPTIPHSPPTDAVQVVPPDEGMPSGIRDFEQAFPSLSEFGKQFESEEIDLQRPKISYPFERDPDASSGLPTETAPDIHFPDVPSFPDLPSDEATGPSPPSPELGFELRRPASTANVASLPHSRELLSDSPVQADPRPQVPEPSSRPLIPNGHHPVHANSLSFPVAKPTPSQPTTSRSSAPAAQEPLPKPKFPFSNSIEPDLLRSYFLNPATDMLLIDVRSEEDFQKGYVGAEYEPKGAKVNVVRIDPLILLRDGVNSTKIEDALSLAPEVQRVAFEKRHRVDLVVVYDSHSMNWPRRGSPPAPLSRLWDAIYELEFSKKLQRNPVLLTGGYEAWLKFIDSRVKKHQAYAAANGYSYPGHRREAAESAKAPSLPNGNHGLPLSPREPNQLPLSPSRSADSIAKRANRDVPVYQSAQYAKNITDSFGYGHTPQSMTGENQTSHQSSHRPYVTSAQLPRPSHSASPSLSSSAYASGSTPITVPPPATQHPGIGSRRRSNLIEQHGQPYSGYATSPPLSSRQSIDYPQAHALSSIQPPPAAQAHALERYDARPSVVRSGSIRGLDLVAREGDEVRYWNDVVLGLTGLKNLGNTCYMNSTLQCLSATFPFTSFFLDGSYKKSINLYNPLGTKGNLANAFAELLKALWKEDYTFLSPVTFRKSITTFAHQFSGTDQHDSQEFLSFVLDGLHEDLNRIKHKPPPVEMSPEREHALETLPPEVASEKEWQIYRMRNDSFIVDLFQGQYRNRLECLTCHKTSTTYDAFMYMSLPVPTNKSKMVLQELIDEFVKPEIMEGDDAWNCPRCKVPRRASKTLTIARLPPVLLIQLKRFTTQNGVFWDKSETPVIFPVNSLDLTRYVPPRIQSGKEDMDDPRTQIGPFRYDLYGVSNHMGTLSSGHYTAFVKSSKGWQYAEDSKITKAQERDVVSKPAYILFYKRIRT</sequence>
<dbReference type="PROSITE" id="PS00972">
    <property type="entry name" value="USP_1"/>
    <property type="match status" value="1"/>
</dbReference>